<evidence type="ECO:0000313" key="1">
    <source>
        <dbReference type="EMBL" id="GBP74567.1"/>
    </source>
</evidence>
<dbReference type="AlphaFoldDB" id="A0A4C1YJI2"/>
<keyword evidence="2" id="KW-1185">Reference proteome</keyword>
<comment type="caution">
    <text evidence="1">The sequence shown here is derived from an EMBL/GenBank/DDBJ whole genome shotgun (WGS) entry which is preliminary data.</text>
</comment>
<dbReference type="EMBL" id="BGZK01001212">
    <property type="protein sequence ID" value="GBP74567.1"/>
    <property type="molecule type" value="Genomic_DNA"/>
</dbReference>
<name>A0A4C1YJI2_EUMVA</name>
<gene>
    <name evidence="1" type="ORF">EVAR_59502_1</name>
</gene>
<proteinExistence type="predicted"/>
<sequence length="176" mass="19604">MEMNYKRVFNPSSGCSSVAIGRLRSSPLGHPFILVCYCVSVFLRAAFRSVELRAYEGAVVRCKSCGGKLRLPCRLYAEPHTVSAPREAPGYSCACGLEPLGSKQGFVLRRTLPSRITRSSYLGLPLETIVTEVTVSEKNSSEYLRRNVELTTFEQLTSRYRAAQPSTRCCNSYSRD</sequence>
<accession>A0A4C1YJI2</accession>
<evidence type="ECO:0000313" key="2">
    <source>
        <dbReference type="Proteomes" id="UP000299102"/>
    </source>
</evidence>
<organism evidence="1 2">
    <name type="scientific">Eumeta variegata</name>
    <name type="common">Bagworm moth</name>
    <name type="synonym">Eumeta japonica</name>
    <dbReference type="NCBI Taxonomy" id="151549"/>
    <lineage>
        <taxon>Eukaryota</taxon>
        <taxon>Metazoa</taxon>
        <taxon>Ecdysozoa</taxon>
        <taxon>Arthropoda</taxon>
        <taxon>Hexapoda</taxon>
        <taxon>Insecta</taxon>
        <taxon>Pterygota</taxon>
        <taxon>Neoptera</taxon>
        <taxon>Endopterygota</taxon>
        <taxon>Lepidoptera</taxon>
        <taxon>Glossata</taxon>
        <taxon>Ditrysia</taxon>
        <taxon>Tineoidea</taxon>
        <taxon>Psychidae</taxon>
        <taxon>Oiketicinae</taxon>
        <taxon>Eumeta</taxon>
    </lineage>
</organism>
<dbReference type="Proteomes" id="UP000299102">
    <property type="component" value="Unassembled WGS sequence"/>
</dbReference>
<protein>
    <submittedName>
        <fullName evidence="1">Uncharacterized protein</fullName>
    </submittedName>
</protein>
<reference evidence="1 2" key="1">
    <citation type="journal article" date="2019" name="Commun. Biol.">
        <title>The bagworm genome reveals a unique fibroin gene that provides high tensile strength.</title>
        <authorList>
            <person name="Kono N."/>
            <person name="Nakamura H."/>
            <person name="Ohtoshi R."/>
            <person name="Tomita M."/>
            <person name="Numata K."/>
            <person name="Arakawa K."/>
        </authorList>
    </citation>
    <scope>NUCLEOTIDE SEQUENCE [LARGE SCALE GENOMIC DNA]</scope>
</reference>